<dbReference type="eggNOG" id="COG2203">
    <property type="taxonomic scope" value="Bacteria"/>
</dbReference>
<evidence type="ECO:0000256" key="1">
    <source>
        <dbReference type="ARBA" id="ARBA00022679"/>
    </source>
</evidence>
<dbReference type="PIRSF" id="PIRSF036625">
    <property type="entry name" value="GAF_ANTAR"/>
    <property type="match status" value="1"/>
</dbReference>
<dbReference type="KEGG" id="asd:AS9A_4479"/>
<evidence type="ECO:0000259" key="6">
    <source>
        <dbReference type="PROSITE" id="PS50921"/>
    </source>
</evidence>
<protein>
    <submittedName>
        <fullName evidence="7">Response regulator receiver and ANTAR domain protein</fullName>
    </submittedName>
</protein>
<evidence type="ECO:0000256" key="2">
    <source>
        <dbReference type="ARBA" id="ARBA00022777"/>
    </source>
</evidence>
<dbReference type="InterPro" id="IPR029016">
    <property type="entry name" value="GAF-like_dom_sf"/>
</dbReference>
<keyword evidence="2" id="KW-0418">Kinase</keyword>
<dbReference type="Pfam" id="PF13185">
    <property type="entry name" value="GAF_2"/>
    <property type="match status" value="1"/>
</dbReference>
<dbReference type="SMART" id="SM01012">
    <property type="entry name" value="ANTAR"/>
    <property type="match status" value="1"/>
</dbReference>
<dbReference type="InterPro" id="IPR012074">
    <property type="entry name" value="GAF_ANTAR"/>
</dbReference>
<feature type="region of interest" description="Disordered" evidence="5">
    <location>
        <begin position="232"/>
        <end position="255"/>
    </location>
</feature>
<dbReference type="EMBL" id="CP002786">
    <property type="protein sequence ID" value="AEF42911.1"/>
    <property type="molecule type" value="Genomic_DNA"/>
</dbReference>
<dbReference type="AlphaFoldDB" id="F6ENQ4"/>
<keyword evidence="1" id="KW-0808">Transferase</keyword>
<proteinExistence type="predicted"/>
<reference evidence="7 8" key="1">
    <citation type="journal article" date="2011" name="J. Bacteriol.">
        <title>Complete genome sequence of Amycolicicoccus subflavus DQS3-9A1T, an actinomycete isolated from crude oil-polluted soil.</title>
        <authorList>
            <person name="Cai M."/>
            <person name="Chen W.M."/>
            <person name="Nie Y."/>
            <person name="Chi C.Q."/>
            <person name="Wang Y.N."/>
            <person name="Tang Y.Q."/>
            <person name="Li G.Y."/>
            <person name="Wu X.L."/>
        </authorList>
    </citation>
    <scope>NUCLEOTIDE SEQUENCE [LARGE SCALE GENOMIC DNA]</scope>
    <source>
        <strain evidence="8">DSM 45089 / DQS3-9A1</strain>
    </source>
</reference>
<name>F6ENQ4_HOYSD</name>
<dbReference type="InterPro" id="IPR036388">
    <property type="entry name" value="WH-like_DNA-bd_sf"/>
</dbReference>
<gene>
    <name evidence="7" type="ordered locus">AS9A_4479</name>
</gene>
<dbReference type="InterPro" id="IPR005561">
    <property type="entry name" value="ANTAR"/>
</dbReference>
<dbReference type="SUPFAM" id="SSF55781">
    <property type="entry name" value="GAF domain-like"/>
    <property type="match status" value="1"/>
</dbReference>
<dbReference type="GO" id="GO:0003723">
    <property type="term" value="F:RNA binding"/>
    <property type="evidence" value="ECO:0007669"/>
    <property type="project" value="InterPro"/>
</dbReference>
<keyword evidence="4" id="KW-0804">Transcription</keyword>
<dbReference type="Gene3D" id="3.30.450.40">
    <property type="match status" value="1"/>
</dbReference>
<dbReference type="InterPro" id="IPR003018">
    <property type="entry name" value="GAF"/>
</dbReference>
<dbReference type="SUPFAM" id="SSF52172">
    <property type="entry name" value="CheY-like"/>
    <property type="match status" value="1"/>
</dbReference>
<dbReference type="HOGENOM" id="CLU_074354_2_1_11"/>
<accession>F6ENQ4</accession>
<dbReference type="eggNOG" id="COG3707">
    <property type="taxonomic scope" value="Bacteria"/>
</dbReference>
<dbReference type="Gene3D" id="1.10.10.10">
    <property type="entry name" value="Winged helix-like DNA-binding domain superfamily/Winged helix DNA-binding domain"/>
    <property type="match status" value="1"/>
</dbReference>
<keyword evidence="8" id="KW-1185">Reference proteome</keyword>
<dbReference type="PROSITE" id="PS50921">
    <property type="entry name" value="ANTAR"/>
    <property type="match status" value="1"/>
</dbReference>
<evidence type="ECO:0000256" key="3">
    <source>
        <dbReference type="ARBA" id="ARBA00023015"/>
    </source>
</evidence>
<evidence type="ECO:0000256" key="4">
    <source>
        <dbReference type="ARBA" id="ARBA00023163"/>
    </source>
</evidence>
<dbReference type="STRING" id="443218.AS9A_4479"/>
<feature type="compositionally biased region" description="Basic and acidic residues" evidence="5">
    <location>
        <begin position="238"/>
        <end position="248"/>
    </location>
</feature>
<evidence type="ECO:0000313" key="8">
    <source>
        <dbReference type="Proteomes" id="UP000009235"/>
    </source>
</evidence>
<feature type="domain" description="ANTAR" evidence="6">
    <location>
        <begin position="162"/>
        <end position="223"/>
    </location>
</feature>
<sequence length="255" mass="27540">MNEEHGSSKLANALGALAVEMQARTSRDATLQAIVHGAVEVVPGVRWAGVSLIRGRQIVPEAPTDPVVAELDQLQSSLDEGPCMSALREHHTVRIDDLATDSRWPRFASAAFARGARSMLSFQLFVRAENFGALNLYADVPHAFTDESTAVGTVFAQHAAVALAGANQRVHSKAALDSRDVIGQAKGLLMHRNKISGLQAFELLVRASQDTQLKLTEVARWVVSEHEGQIKGSDPLLDESHWAGEAGRKQSPRSL</sequence>
<keyword evidence="3" id="KW-0805">Transcription regulation</keyword>
<dbReference type="GO" id="GO:0016301">
    <property type="term" value="F:kinase activity"/>
    <property type="evidence" value="ECO:0007669"/>
    <property type="project" value="UniProtKB-KW"/>
</dbReference>
<evidence type="ECO:0000256" key="5">
    <source>
        <dbReference type="SAM" id="MobiDB-lite"/>
    </source>
</evidence>
<dbReference type="Pfam" id="PF03861">
    <property type="entry name" value="ANTAR"/>
    <property type="match status" value="1"/>
</dbReference>
<organism evidence="7 8">
    <name type="scientific">Hoyosella subflava (strain DSM 45089 / JCM 17490 / NBRC 109087 / DQS3-9A1)</name>
    <name type="common">Amycolicicoccus subflavus</name>
    <dbReference type="NCBI Taxonomy" id="443218"/>
    <lineage>
        <taxon>Bacteria</taxon>
        <taxon>Bacillati</taxon>
        <taxon>Actinomycetota</taxon>
        <taxon>Actinomycetes</taxon>
        <taxon>Mycobacteriales</taxon>
        <taxon>Hoyosellaceae</taxon>
        <taxon>Hoyosella</taxon>
    </lineage>
</organism>
<dbReference type="InterPro" id="IPR011006">
    <property type="entry name" value="CheY-like_superfamily"/>
</dbReference>
<dbReference type="Proteomes" id="UP000009235">
    <property type="component" value="Chromosome"/>
</dbReference>
<evidence type="ECO:0000313" key="7">
    <source>
        <dbReference type="EMBL" id="AEF42911.1"/>
    </source>
</evidence>
<dbReference type="RefSeq" id="WP_013809259.1">
    <property type="nucleotide sequence ID" value="NC_015564.1"/>
</dbReference>